<dbReference type="Proteomes" id="UP001153069">
    <property type="component" value="Unassembled WGS sequence"/>
</dbReference>
<comment type="caution">
    <text evidence="2">The sequence shown here is derived from an EMBL/GenBank/DDBJ whole genome shotgun (WGS) entry which is preliminary data.</text>
</comment>
<keyword evidence="3" id="KW-1185">Reference proteome</keyword>
<proteinExistence type="predicted"/>
<organism evidence="2 3">
    <name type="scientific">Seminavis robusta</name>
    <dbReference type="NCBI Taxonomy" id="568900"/>
    <lineage>
        <taxon>Eukaryota</taxon>
        <taxon>Sar</taxon>
        <taxon>Stramenopiles</taxon>
        <taxon>Ochrophyta</taxon>
        <taxon>Bacillariophyta</taxon>
        <taxon>Bacillariophyceae</taxon>
        <taxon>Bacillariophycidae</taxon>
        <taxon>Naviculales</taxon>
        <taxon>Naviculaceae</taxon>
        <taxon>Seminavis</taxon>
    </lineage>
</organism>
<evidence type="ECO:0000313" key="2">
    <source>
        <dbReference type="EMBL" id="CAB9512800.1"/>
    </source>
</evidence>
<evidence type="ECO:0000313" key="3">
    <source>
        <dbReference type="Proteomes" id="UP001153069"/>
    </source>
</evidence>
<dbReference type="EMBL" id="CAICTM010000554">
    <property type="protein sequence ID" value="CAB9512800.1"/>
    <property type="molecule type" value="Genomic_DNA"/>
</dbReference>
<sequence>MLSSSYLYGLRSTATARTGSIVSGVVSRRLGGKSKCQRFSSSSKGGTDALSLRQQAHEARQQRANQMHAEIASITQKQENRHVKESGKILRRKGFSEFLGKHKTNLSVVVVSFLTVVLSVKLVQGTHKYGDLEKEVESSQAQAEEMRQLLRSIGSQEYLAQLANRCARELNDSYSQPGRGWGSTKTTQSMDNMSSTITNILAQDIGAKIGDAALTEDQQSAKHIQELNSQPITGDAAIEKLNALQTPQPVTNTPDDQQWVQGDKNSKKKSVFVI</sequence>
<feature type="compositionally biased region" description="Polar residues" evidence="1">
    <location>
        <begin position="247"/>
        <end position="260"/>
    </location>
</feature>
<feature type="region of interest" description="Disordered" evidence="1">
    <location>
        <begin position="247"/>
        <end position="274"/>
    </location>
</feature>
<dbReference type="AlphaFoldDB" id="A0A9N8HHU0"/>
<evidence type="ECO:0000256" key="1">
    <source>
        <dbReference type="SAM" id="MobiDB-lite"/>
    </source>
</evidence>
<reference evidence="2" key="1">
    <citation type="submission" date="2020-06" db="EMBL/GenBank/DDBJ databases">
        <authorList>
            <consortium name="Plant Systems Biology data submission"/>
        </authorList>
    </citation>
    <scope>NUCLEOTIDE SEQUENCE</scope>
    <source>
        <strain evidence="2">D6</strain>
    </source>
</reference>
<name>A0A9N8HHU0_9STRA</name>
<feature type="region of interest" description="Disordered" evidence="1">
    <location>
        <begin position="36"/>
        <end position="61"/>
    </location>
</feature>
<accession>A0A9N8HHU0</accession>
<protein>
    <submittedName>
        <fullName evidence="2">Uncharacterized protein</fullName>
    </submittedName>
</protein>
<gene>
    <name evidence="2" type="ORF">SEMRO_555_G165770.1</name>
</gene>